<evidence type="ECO:0000256" key="1">
    <source>
        <dbReference type="SAM" id="Coils"/>
    </source>
</evidence>
<reference evidence="4 5" key="1">
    <citation type="submission" date="2025-04" db="UniProtKB">
        <authorList>
            <consortium name="RefSeq"/>
        </authorList>
    </citation>
    <scope>IDENTIFICATION</scope>
    <source>
        <tissue evidence="4 5">Leaf</tissue>
    </source>
</reference>
<name>A0A9W3D2T7_RAPSA</name>
<keyword evidence="1" id="KW-0175">Coiled coil</keyword>
<evidence type="ECO:0000313" key="4">
    <source>
        <dbReference type="RefSeq" id="XP_056852336.1"/>
    </source>
</evidence>
<dbReference type="KEGG" id="rsz:130507395"/>
<evidence type="ECO:0000256" key="2">
    <source>
        <dbReference type="SAM" id="MobiDB-lite"/>
    </source>
</evidence>
<feature type="coiled-coil region" evidence="1">
    <location>
        <begin position="108"/>
        <end position="149"/>
    </location>
</feature>
<feature type="compositionally biased region" description="Polar residues" evidence="2">
    <location>
        <begin position="1"/>
        <end position="18"/>
    </location>
</feature>
<accession>A0A9W3D2T7</accession>
<proteinExistence type="predicted"/>
<dbReference type="OrthoDB" id="1110525at2759"/>
<feature type="region of interest" description="Disordered" evidence="2">
    <location>
        <begin position="1"/>
        <end position="54"/>
    </location>
</feature>
<dbReference type="RefSeq" id="XP_056858091.1">
    <property type="nucleotide sequence ID" value="XM_057002111.1"/>
</dbReference>
<evidence type="ECO:0000313" key="3">
    <source>
        <dbReference type="Proteomes" id="UP000504610"/>
    </source>
</evidence>
<dbReference type="GeneID" id="130507395"/>
<keyword evidence="3" id="KW-1185">Reference proteome</keyword>
<dbReference type="KEGG" id="rsz:130501430"/>
<sequence>MTSEGSNGKMSSSQTRSPLATIPENVGDDVVERNSTDENVSSEEEAAAASDVNPLASDAAQILPMLQNLLRNNDIQRERLTGLVQLYAPAVEDTNANVNAESEQIAREAALASQVHFLEQRVQELEEEIETQKKLNAELEEQLKSLTNSSDP</sequence>
<dbReference type="RefSeq" id="XP_056852336.1">
    <property type="nucleotide sequence ID" value="XM_056996356.1"/>
</dbReference>
<dbReference type="AlphaFoldDB" id="A0A9W3D2T7"/>
<dbReference type="Proteomes" id="UP000504610">
    <property type="component" value="Unplaced"/>
</dbReference>
<evidence type="ECO:0000313" key="5">
    <source>
        <dbReference type="RefSeq" id="XP_056858091.1"/>
    </source>
</evidence>
<protein>
    <submittedName>
        <fullName evidence="4">Uncharacterized protein LOC130501430 isoform X1</fullName>
    </submittedName>
    <submittedName>
        <fullName evidence="5">Uncharacterized protein LOC130507395 isoform X1</fullName>
    </submittedName>
</protein>
<organism evidence="3 5">
    <name type="scientific">Raphanus sativus</name>
    <name type="common">Radish</name>
    <name type="synonym">Raphanus raphanistrum var. sativus</name>
    <dbReference type="NCBI Taxonomy" id="3726"/>
    <lineage>
        <taxon>Eukaryota</taxon>
        <taxon>Viridiplantae</taxon>
        <taxon>Streptophyta</taxon>
        <taxon>Embryophyta</taxon>
        <taxon>Tracheophyta</taxon>
        <taxon>Spermatophyta</taxon>
        <taxon>Magnoliopsida</taxon>
        <taxon>eudicotyledons</taxon>
        <taxon>Gunneridae</taxon>
        <taxon>Pentapetalae</taxon>
        <taxon>rosids</taxon>
        <taxon>malvids</taxon>
        <taxon>Brassicales</taxon>
        <taxon>Brassicaceae</taxon>
        <taxon>Brassiceae</taxon>
        <taxon>Raphanus</taxon>
    </lineage>
</organism>
<gene>
    <name evidence="5" type="primary">LOC130507395</name>
    <name evidence="4" type="synonym">LOC130501430</name>
</gene>